<comment type="similarity">
    <text evidence="1">Belongs to the DprA/Smf family.</text>
</comment>
<protein>
    <submittedName>
        <fullName evidence="3">DNA protecting protein DprA</fullName>
    </submittedName>
</protein>
<dbReference type="InterPro" id="IPR057666">
    <property type="entry name" value="DrpA_SLOG"/>
</dbReference>
<dbReference type="STRING" id="883161.HMPREF9306_00762"/>
<dbReference type="AlphaFoldDB" id="S2W282"/>
<dbReference type="OrthoDB" id="9785707at2"/>
<name>S2W282_9ACTN</name>
<evidence type="ECO:0000259" key="2">
    <source>
        <dbReference type="Pfam" id="PF02481"/>
    </source>
</evidence>
<organism evidence="3 4">
    <name type="scientific">Propionimicrobium lymphophilum ACS-093-V-SCH5</name>
    <dbReference type="NCBI Taxonomy" id="883161"/>
    <lineage>
        <taxon>Bacteria</taxon>
        <taxon>Bacillati</taxon>
        <taxon>Actinomycetota</taxon>
        <taxon>Actinomycetes</taxon>
        <taxon>Propionibacteriales</taxon>
        <taxon>Propionibacteriaceae</taxon>
        <taxon>Propionimicrobium</taxon>
    </lineage>
</organism>
<dbReference type="PATRIC" id="fig|883161.3.peg.762"/>
<dbReference type="EMBL" id="AGZR01000005">
    <property type="protein sequence ID" value="EPD33231.1"/>
    <property type="molecule type" value="Genomic_DNA"/>
</dbReference>
<dbReference type="GO" id="GO:0009294">
    <property type="term" value="P:DNA-mediated transformation"/>
    <property type="evidence" value="ECO:0007669"/>
    <property type="project" value="InterPro"/>
</dbReference>
<dbReference type="PANTHER" id="PTHR43022:SF1">
    <property type="entry name" value="PROTEIN SMF"/>
    <property type="match status" value="1"/>
</dbReference>
<dbReference type="Gene3D" id="3.40.50.450">
    <property type="match status" value="1"/>
</dbReference>
<keyword evidence="4" id="KW-1185">Reference proteome</keyword>
<sequence>MSEWDEERLARAALTYVVMPGDGRLQKLVASEGAADVLKGLARQGNESFWGRRAQAIDPEKIACDSEKLGIRFVIPGDNEWPEQLSDLDQCEDIVGMSGSPFGLWLKGKGNLARLAASSIAVVGSRAASRYGVNVAAEMSARLARNEYRSYAVVSGGAYGIDAAAHRGALSTGRTIAVCARGLDDFYPRSNRPVFEEIMRDGVICAEPPVGVEPKRQGFLARNRIIAALTKATVVVEAAARSGALNTATWANTLNRPIMAVPGSVNSTMSVGSNRLIRDGKASLVTGANDVLALVNELGNSPELAETGMDRSLDRLPNKLMNVREQLSSRKWKSTQELSIEVGFPVPQLMASLAELQLRGHAETDSAGRWRLAPAGSGGQSPLVV</sequence>
<reference evidence="3 4" key="1">
    <citation type="submission" date="2013-04" db="EMBL/GenBank/DDBJ databases">
        <title>The Genome Sequence of Propionimicrobium lymphophilum ACS-093-V-SCH5.</title>
        <authorList>
            <consortium name="The Broad Institute Genomics Platform"/>
            <person name="Earl A."/>
            <person name="Ward D."/>
            <person name="Feldgarden M."/>
            <person name="Gevers D."/>
            <person name="Saerens B."/>
            <person name="Vaneechoutte M."/>
            <person name="Walker B."/>
            <person name="Young S."/>
            <person name="Zeng Q."/>
            <person name="Gargeya S."/>
            <person name="Fitzgerald M."/>
            <person name="Haas B."/>
            <person name="Abouelleil A."/>
            <person name="Allen A.W."/>
            <person name="Alvarado L."/>
            <person name="Arachchi H.M."/>
            <person name="Berlin A.M."/>
            <person name="Chapman S.B."/>
            <person name="Gainer-Dewar J."/>
            <person name="Goldberg J."/>
            <person name="Griggs A."/>
            <person name="Gujja S."/>
            <person name="Hansen M."/>
            <person name="Howarth C."/>
            <person name="Imamovic A."/>
            <person name="Ireland A."/>
            <person name="Larimer J."/>
            <person name="McCowan C."/>
            <person name="Murphy C."/>
            <person name="Pearson M."/>
            <person name="Poon T.W."/>
            <person name="Priest M."/>
            <person name="Roberts A."/>
            <person name="Saif S."/>
            <person name="Shea T."/>
            <person name="Sisk P."/>
            <person name="Sykes S."/>
            <person name="Wortman J."/>
            <person name="Nusbaum C."/>
            <person name="Birren B."/>
        </authorList>
    </citation>
    <scope>NUCLEOTIDE SEQUENCE [LARGE SCALE GENOMIC DNA]</scope>
    <source>
        <strain evidence="3 4">ACS-093-V-SCH5</strain>
    </source>
</reference>
<evidence type="ECO:0000313" key="3">
    <source>
        <dbReference type="EMBL" id="EPD33231.1"/>
    </source>
</evidence>
<accession>S2W282</accession>
<proteinExistence type="inferred from homology"/>
<comment type="caution">
    <text evidence="3">The sequence shown here is derived from an EMBL/GenBank/DDBJ whole genome shotgun (WGS) entry which is preliminary data.</text>
</comment>
<dbReference type="PANTHER" id="PTHR43022">
    <property type="entry name" value="PROTEIN SMF"/>
    <property type="match status" value="1"/>
</dbReference>
<evidence type="ECO:0000313" key="4">
    <source>
        <dbReference type="Proteomes" id="UP000014417"/>
    </source>
</evidence>
<dbReference type="Pfam" id="PF02481">
    <property type="entry name" value="DNA_processg_A"/>
    <property type="match status" value="1"/>
</dbReference>
<gene>
    <name evidence="3" type="ORF">HMPREF9306_00762</name>
</gene>
<dbReference type="Proteomes" id="UP000014417">
    <property type="component" value="Unassembled WGS sequence"/>
</dbReference>
<dbReference type="HOGENOM" id="CLU_029601_2_1_11"/>
<evidence type="ECO:0000256" key="1">
    <source>
        <dbReference type="ARBA" id="ARBA00006525"/>
    </source>
</evidence>
<dbReference type="RefSeq" id="WP_016455606.1">
    <property type="nucleotide sequence ID" value="NZ_KE150269.1"/>
</dbReference>
<feature type="domain" description="Smf/DprA SLOG" evidence="2">
    <location>
        <begin position="73"/>
        <end position="294"/>
    </location>
</feature>
<dbReference type="InterPro" id="IPR003488">
    <property type="entry name" value="DprA"/>
</dbReference>
<dbReference type="SUPFAM" id="SSF102405">
    <property type="entry name" value="MCP/YpsA-like"/>
    <property type="match status" value="1"/>
</dbReference>
<dbReference type="NCBIfam" id="TIGR00732">
    <property type="entry name" value="dprA"/>
    <property type="match status" value="1"/>
</dbReference>